<evidence type="ECO:0000259" key="2">
    <source>
        <dbReference type="Pfam" id="PF00924"/>
    </source>
</evidence>
<feature type="transmembrane region" description="Helical" evidence="1">
    <location>
        <begin position="6"/>
        <end position="31"/>
    </location>
</feature>
<feature type="domain" description="Mechanosensitive ion channel MscS" evidence="2">
    <location>
        <begin position="179"/>
        <end position="244"/>
    </location>
</feature>
<keyword evidence="1" id="KW-1133">Transmembrane helix</keyword>
<dbReference type="EMBL" id="DVLP01000230">
    <property type="protein sequence ID" value="HIT75447.1"/>
    <property type="molecule type" value="Genomic_DNA"/>
</dbReference>
<comment type="caution">
    <text evidence="3">The sequence shown here is derived from an EMBL/GenBank/DDBJ whole genome shotgun (WGS) entry which is preliminary data.</text>
</comment>
<evidence type="ECO:0000313" key="4">
    <source>
        <dbReference type="Proteomes" id="UP000886842"/>
    </source>
</evidence>
<feature type="transmembrane region" description="Helical" evidence="1">
    <location>
        <begin position="156"/>
        <end position="175"/>
    </location>
</feature>
<organism evidence="3 4">
    <name type="scientific">Candidatus Avipropionibacterium avicola</name>
    <dbReference type="NCBI Taxonomy" id="2840701"/>
    <lineage>
        <taxon>Bacteria</taxon>
        <taxon>Bacillati</taxon>
        <taxon>Actinomycetota</taxon>
        <taxon>Actinomycetes</taxon>
        <taxon>Propionibacteriales</taxon>
        <taxon>Propionibacteriaceae</taxon>
        <taxon>Propionibacteriaceae incertae sedis</taxon>
        <taxon>Candidatus Avipropionibacterium</taxon>
    </lineage>
</organism>
<dbReference type="SUPFAM" id="SSF50182">
    <property type="entry name" value="Sm-like ribonucleoproteins"/>
    <property type="match status" value="1"/>
</dbReference>
<feature type="transmembrane region" description="Helical" evidence="1">
    <location>
        <begin position="43"/>
        <end position="65"/>
    </location>
</feature>
<dbReference type="Proteomes" id="UP000886842">
    <property type="component" value="Unassembled WGS sequence"/>
</dbReference>
<dbReference type="Pfam" id="PF00924">
    <property type="entry name" value="MS_channel_2nd"/>
    <property type="match status" value="1"/>
</dbReference>
<reference evidence="3" key="2">
    <citation type="journal article" date="2021" name="PeerJ">
        <title>Extensive microbial diversity within the chicken gut microbiome revealed by metagenomics and culture.</title>
        <authorList>
            <person name="Gilroy R."/>
            <person name="Ravi A."/>
            <person name="Getino M."/>
            <person name="Pursley I."/>
            <person name="Horton D.L."/>
            <person name="Alikhan N.F."/>
            <person name="Baker D."/>
            <person name="Gharbi K."/>
            <person name="Hall N."/>
            <person name="Watson M."/>
            <person name="Adriaenssens E.M."/>
            <person name="Foster-Nyarko E."/>
            <person name="Jarju S."/>
            <person name="Secka A."/>
            <person name="Antonio M."/>
            <person name="Oren A."/>
            <person name="Chaudhuri R.R."/>
            <person name="La Ragione R."/>
            <person name="Hildebrand F."/>
            <person name="Pallen M.J."/>
        </authorList>
    </citation>
    <scope>NUCLEOTIDE SEQUENCE</scope>
    <source>
        <strain evidence="3">ChiGjej1B1-24693</strain>
    </source>
</reference>
<dbReference type="Gene3D" id="1.10.287.1260">
    <property type="match status" value="1"/>
</dbReference>
<dbReference type="AlphaFoldDB" id="A0A9D1GXY0"/>
<dbReference type="GO" id="GO:0016020">
    <property type="term" value="C:membrane"/>
    <property type="evidence" value="ECO:0007669"/>
    <property type="project" value="InterPro"/>
</dbReference>
<dbReference type="GO" id="GO:0055085">
    <property type="term" value="P:transmembrane transport"/>
    <property type="evidence" value="ECO:0007669"/>
    <property type="project" value="InterPro"/>
</dbReference>
<keyword evidence="1" id="KW-0812">Transmembrane</keyword>
<reference evidence="3" key="1">
    <citation type="submission" date="2020-10" db="EMBL/GenBank/DDBJ databases">
        <authorList>
            <person name="Gilroy R."/>
        </authorList>
    </citation>
    <scope>NUCLEOTIDE SEQUENCE</scope>
    <source>
        <strain evidence="3">ChiGjej1B1-24693</strain>
    </source>
</reference>
<proteinExistence type="predicted"/>
<keyword evidence="1" id="KW-0472">Membrane</keyword>
<dbReference type="InterPro" id="IPR006685">
    <property type="entry name" value="MscS_channel_2nd"/>
</dbReference>
<dbReference type="PANTHER" id="PTHR30566">
    <property type="entry name" value="YNAI-RELATED MECHANOSENSITIVE ION CHANNEL"/>
    <property type="match status" value="1"/>
</dbReference>
<feature type="transmembrane region" description="Helical" evidence="1">
    <location>
        <begin position="77"/>
        <end position="103"/>
    </location>
</feature>
<protein>
    <submittedName>
        <fullName evidence="3">Mechanosensitive ion channel</fullName>
    </submittedName>
</protein>
<dbReference type="PANTHER" id="PTHR30566:SF25">
    <property type="entry name" value="INNER MEMBRANE PROTEIN"/>
    <property type="match status" value="1"/>
</dbReference>
<evidence type="ECO:0000256" key="1">
    <source>
        <dbReference type="SAM" id="Phobius"/>
    </source>
</evidence>
<accession>A0A9D1GXY0</accession>
<feature type="transmembrane region" description="Helical" evidence="1">
    <location>
        <begin position="128"/>
        <end position="150"/>
    </location>
</feature>
<evidence type="ECO:0000313" key="3">
    <source>
        <dbReference type="EMBL" id="HIT75447.1"/>
    </source>
</evidence>
<dbReference type="InterPro" id="IPR010920">
    <property type="entry name" value="LSM_dom_sf"/>
</dbReference>
<sequence length="357" mass="39385">MDVWPFLKWFIAIASAAVAAVLVVVLAQLVLSRLGRRVPPIRVAWLRLRAPFTALLLSIGLRVSFSRAATPSPFREIGLHALLIAVIITAVWLVATLVVAWLSHTQQRLTAKRKDDDRSRRRIQTQMLLIRRVVSAVFVVLGAAMVLLTFPGVEQIGTTILASAGLLSVVIGIAAQASLGNLIAGLQLAFTDAIRIGDIVEVDDTWATVSDITLSYVVVSIWTEQHKVLPSTYFTTNPFINWSRTGDSVTGTILFSLDWRVDLAGFRAEFERLVDRSGLWDGRSRGVRVTDSASERLTVRATVSTKDTDDDWDLRCLVREGLVTWLREHDPDALPVQRVMVLDQDRSTSAESSSSSS</sequence>
<name>A0A9D1GXY0_9ACTN</name>
<gene>
    <name evidence="3" type="ORF">IAA98_07675</name>
</gene>